<name>A0ABY3MTF8_9GAMM</name>
<comment type="caution">
    <text evidence="1">The sequence shown here is derived from an EMBL/GenBank/DDBJ whole genome shotgun (WGS) entry which is preliminary data.</text>
</comment>
<evidence type="ECO:0000313" key="2">
    <source>
        <dbReference type="Proteomes" id="UP000815846"/>
    </source>
</evidence>
<organism evidence="1 2">
    <name type="scientific">Colwellia echini</name>
    <dbReference type="NCBI Taxonomy" id="1982103"/>
    <lineage>
        <taxon>Bacteria</taxon>
        <taxon>Pseudomonadati</taxon>
        <taxon>Pseudomonadota</taxon>
        <taxon>Gammaproteobacteria</taxon>
        <taxon>Alteromonadales</taxon>
        <taxon>Colwelliaceae</taxon>
        <taxon>Colwellia</taxon>
    </lineage>
</organism>
<dbReference type="SUPFAM" id="SSF53901">
    <property type="entry name" value="Thiolase-like"/>
    <property type="match status" value="1"/>
</dbReference>
<accession>A0ABY3MTF8</accession>
<proteinExistence type="predicted"/>
<reference evidence="1 2" key="1">
    <citation type="submission" date="2019-08" db="EMBL/GenBank/DDBJ databases">
        <title>Microbe sample from Colwellia echini.</title>
        <authorList>
            <person name="Christiansen L."/>
            <person name="Pathiraja D."/>
            <person name="Schultz-Johansen M."/>
            <person name="Choi I.-G."/>
            <person name="Stougaard P."/>
        </authorList>
    </citation>
    <scope>NUCLEOTIDE SEQUENCE [LARGE SCALE GENOMIC DNA]</scope>
    <source>
        <strain evidence="1 2">A3</strain>
    </source>
</reference>
<dbReference type="EMBL" id="PJAI02000024">
    <property type="protein sequence ID" value="TYK64487.1"/>
    <property type="molecule type" value="Genomic_DNA"/>
</dbReference>
<dbReference type="RefSeq" id="WP_101343993.1">
    <property type="nucleotide sequence ID" value="NZ_PJAI02000024.1"/>
</dbReference>
<gene>
    <name evidence="1" type="ORF">CWS31_015400</name>
</gene>
<keyword evidence="2" id="KW-1185">Reference proteome</keyword>
<evidence type="ECO:0000313" key="1">
    <source>
        <dbReference type="EMBL" id="TYK64487.1"/>
    </source>
</evidence>
<dbReference type="InterPro" id="IPR016039">
    <property type="entry name" value="Thiolase-like"/>
</dbReference>
<sequence length="346" mass="36702">MSQSAKLYIAATGMITPVGGDTQMTVAAVNAGINVYAESTYVNREQYKMKLAQVPHDALPPLDKKIAQLKLSGRENKMIVMAATALSQIFELFEPSKPIPIFIAAPESIPGATTPINNSFLPKIMQQSGITFDTQNSAVFPYGRASGAIALAKAFECIHSAQADYAILLGVDSYVDANLLSILDDDKRVLTEVSTDSFAPGEAATALLLVGENKKANLPNILSTISLPSVANEEGHRYSEQPLLGNGLSQAVSVAIKNSGLKNIETIYSSMNGESFHNKEFGVMTIRNSACLSPDLEHQHPADCFGDIGAAIFPTLIALASSTKDNSSLVYASSEQAGRGAVCVKS</sequence>
<evidence type="ECO:0008006" key="3">
    <source>
        <dbReference type="Google" id="ProtNLM"/>
    </source>
</evidence>
<protein>
    <recommendedName>
        <fullName evidence="3">Beta-ketoacyl synthase N-terminal domain-containing protein</fullName>
    </recommendedName>
</protein>
<dbReference type="Proteomes" id="UP000815846">
    <property type="component" value="Unassembled WGS sequence"/>
</dbReference>